<dbReference type="AlphaFoldDB" id="A0A2T4IGW0"/>
<reference evidence="23 24" key="2">
    <citation type="submission" date="2018-04" db="EMBL/GenBank/DDBJ databases">
        <title>Thauera lacus sp. nov., isolated from an saline lake in Inner Mongolia, China.</title>
        <authorList>
            <person name="Liang Q.-Y."/>
        </authorList>
    </citation>
    <scope>NUCLEOTIDE SEQUENCE [LARGE SCALE GENOMIC DNA]</scope>
    <source>
        <strain evidence="23 24">D20</strain>
    </source>
</reference>
<comment type="similarity">
    <text evidence="3">Belongs to the Rieske iron-sulfur protein family.</text>
</comment>
<evidence type="ECO:0000256" key="19">
    <source>
        <dbReference type="ARBA" id="ARBA00029351"/>
    </source>
</evidence>
<keyword evidence="12" id="KW-1278">Translocase</keyword>
<dbReference type="Proteomes" id="UP000241193">
    <property type="component" value="Unassembled WGS sequence"/>
</dbReference>
<dbReference type="InterPro" id="IPR005805">
    <property type="entry name" value="Rieske_Fe-S_prot_C"/>
</dbReference>
<dbReference type="InterPro" id="IPR014349">
    <property type="entry name" value="Rieske_Fe-S_prot"/>
</dbReference>
<protein>
    <recommendedName>
        <fullName evidence="6 20">Ubiquinol-cytochrome c reductase iron-sulfur subunit</fullName>
        <ecNumber evidence="5 20">7.1.1.8</ecNumber>
    </recommendedName>
</protein>
<evidence type="ECO:0000256" key="8">
    <source>
        <dbReference type="ARBA" id="ARBA00022475"/>
    </source>
</evidence>
<keyword evidence="11" id="KW-0479">Metal-binding</keyword>
<evidence type="ECO:0000256" key="5">
    <source>
        <dbReference type="ARBA" id="ARBA00012951"/>
    </source>
</evidence>
<evidence type="ECO:0000313" key="24">
    <source>
        <dbReference type="Proteomes" id="UP000241193"/>
    </source>
</evidence>
<reference evidence="23 24" key="1">
    <citation type="submission" date="2018-03" db="EMBL/GenBank/DDBJ databases">
        <authorList>
            <person name="Keele B.F."/>
        </authorList>
    </citation>
    <scope>NUCLEOTIDE SEQUENCE [LARGE SCALE GENOMIC DNA]</scope>
    <source>
        <strain evidence="23 24">D20</strain>
    </source>
</reference>
<evidence type="ECO:0000256" key="14">
    <source>
        <dbReference type="ARBA" id="ARBA00022989"/>
    </source>
</evidence>
<dbReference type="Pfam" id="PF00355">
    <property type="entry name" value="Rieske"/>
    <property type="match status" value="1"/>
</dbReference>
<dbReference type="PROSITE" id="PS51318">
    <property type="entry name" value="TAT"/>
    <property type="match status" value="1"/>
</dbReference>
<comment type="cofactor">
    <cofactor evidence="20">
        <name>[2Fe-2S] cluster</name>
        <dbReference type="ChEBI" id="CHEBI:190135"/>
    </cofactor>
    <text evidence="20">Binds 1 [2Fe-2S] cluster per subunit.</text>
</comment>
<evidence type="ECO:0000256" key="20">
    <source>
        <dbReference type="RuleBase" id="RU004494"/>
    </source>
</evidence>
<evidence type="ECO:0000256" key="17">
    <source>
        <dbReference type="ARBA" id="ARBA00023136"/>
    </source>
</evidence>
<keyword evidence="16" id="KW-0411">Iron-sulfur</keyword>
<dbReference type="Pfam" id="PF10399">
    <property type="entry name" value="UCR_Fe-S_N"/>
    <property type="match status" value="1"/>
</dbReference>
<dbReference type="EC" id="7.1.1.8" evidence="5 20"/>
<evidence type="ECO:0000256" key="3">
    <source>
        <dbReference type="ARBA" id="ARBA00010651"/>
    </source>
</evidence>
<dbReference type="RefSeq" id="WP_107492808.1">
    <property type="nucleotide sequence ID" value="NZ_PZKC01000004.1"/>
</dbReference>
<comment type="subunit">
    <text evidence="4 21">The main subunits of complex b-c1 are: cytochrome b, cytochrome c1 and the Rieske protein.</text>
</comment>
<dbReference type="Gene3D" id="2.102.10.10">
    <property type="entry name" value="Rieske [2Fe-2S] iron-sulphur domain"/>
    <property type="match status" value="1"/>
</dbReference>
<sequence>MSDHACERRRLLLATSGAGVVAAAATAVPFVASLTPSARARAAGAPVEADVGKLQPGEMMTIEWRGKPVWVLRRTAEMLAALEGHEDRLADPASSASLQPDYTVNRARAINPEYLVVIGICTHLGCSPTERIRPGASSGLGEDWPGGFLCPCHGSIFDLAGRVFKNQPAPTNLEIPPHTWLSATSLLIGDDGSGTG</sequence>
<keyword evidence="9" id="KW-0812">Transmembrane</keyword>
<dbReference type="GO" id="GO:0046872">
    <property type="term" value="F:metal ion binding"/>
    <property type="evidence" value="ECO:0007669"/>
    <property type="project" value="UniProtKB-KW"/>
</dbReference>
<feature type="domain" description="Rieske" evidence="22">
    <location>
        <begin position="90"/>
        <end position="187"/>
    </location>
</feature>
<keyword evidence="24" id="KW-1185">Reference proteome</keyword>
<dbReference type="PRINTS" id="PR00162">
    <property type="entry name" value="RIESKE"/>
</dbReference>
<dbReference type="PROSITE" id="PS51296">
    <property type="entry name" value="RIESKE"/>
    <property type="match status" value="1"/>
</dbReference>
<dbReference type="InterPro" id="IPR036922">
    <property type="entry name" value="Rieske_2Fe-2S_sf"/>
</dbReference>
<name>A0A2T4IGW0_9RHOO</name>
<dbReference type="OrthoDB" id="9767869at2"/>
<dbReference type="InterPro" id="IPR006311">
    <property type="entry name" value="TAT_signal"/>
</dbReference>
<evidence type="ECO:0000256" key="2">
    <source>
        <dbReference type="ARBA" id="ARBA00004162"/>
    </source>
</evidence>
<proteinExistence type="inferred from homology"/>
<evidence type="ECO:0000256" key="16">
    <source>
        <dbReference type="ARBA" id="ARBA00023014"/>
    </source>
</evidence>
<evidence type="ECO:0000256" key="18">
    <source>
        <dbReference type="ARBA" id="ARBA00023157"/>
    </source>
</evidence>
<evidence type="ECO:0000256" key="10">
    <source>
        <dbReference type="ARBA" id="ARBA00022714"/>
    </source>
</evidence>
<organism evidence="23 24">
    <name type="scientific">Pseudothauera lacus</name>
    <dbReference type="NCBI Taxonomy" id="2136175"/>
    <lineage>
        <taxon>Bacteria</taxon>
        <taxon>Pseudomonadati</taxon>
        <taxon>Pseudomonadota</taxon>
        <taxon>Betaproteobacteria</taxon>
        <taxon>Rhodocyclales</taxon>
        <taxon>Zoogloeaceae</taxon>
        <taxon>Pseudothauera</taxon>
    </lineage>
</organism>
<evidence type="ECO:0000256" key="7">
    <source>
        <dbReference type="ARBA" id="ARBA00022448"/>
    </source>
</evidence>
<gene>
    <name evidence="23" type="primary">petA</name>
    <name evidence="23" type="ORF">C8261_06280</name>
</gene>
<evidence type="ECO:0000256" key="4">
    <source>
        <dbReference type="ARBA" id="ARBA00011649"/>
    </source>
</evidence>
<evidence type="ECO:0000256" key="21">
    <source>
        <dbReference type="RuleBase" id="RU004497"/>
    </source>
</evidence>
<evidence type="ECO:0000256" key="1">
    <source>
        <dbReference type="ARBA" id="ARBA00002444"/>
    </source>
</evidence>
<evidence type="ECO:0000256" key="15">
    <source>
        <dbReference type="ARBA" id="ARBA00023004"/>
    </source>
</evidence>
<accession>A0A2T4IGW0</accession>
<dbReference type="PANTHER" id="PTHR10134">
    <property type="entry name" value="CYTOCHROME B-C1 COMPLEX SUBUNIT RIESKE, MITOCHONDRIAL"/>
    <property type="match status" value="1"/>
</dbReference>
<evidence type="ECO:0000313" key="23">
    <source>
        <dbReference type="EMBL" id="PTD96999.1"/>
    </source>
</evidence>
<keyword evidence="17" id="KW-0472">Membrane</keyword>
<evidence type="ECO:0000256" key="11">
    <source>
        <dbReference type="ARBA" id="ARBA00022723"/>
    </source>
</evidence>
<comment type="subcellular location">
    <subcellularLocation>
        <location evidence="2">Cell membrane</location>
        <topology evidence="2">Single-pass membrane protein</topology>
    </subcellularLocation>
</comment>
<dbReference type="InterPro" id="IPR019470">
    <property type="entry name" value="Ubiq_cytC_Rdtase_Fe-S_su_TAT"/>
</dbReference>
<keyword evidence="7 20" id="KW-0813">Transport</keyword>
<dbReference type="SUPFAM" id="SSF50022">
    <property type="entry name" value="ISP domain"/>
    <property type="match status" value="1"/>
</dbReference>
<dbReference type="EMBL" id="PZKC01000004">
    <property type="protein sequence ID" value="PTD96999.1"/>
    <property type="molecule type" value="Genomic_DNA"/>
</dbReference>
<dbReference type="InterPro" id="IPR017941">
    <property type="entry name" value="Rieske_2Fe-2S"/>
</dbReference>
<dbReference type="InterPro" id="IPR006317">
    <property type="entry name" value="Ubiquinol_cyt_c_Rdtase_Fe-S-su"/>
</dbReference>
<dbReference type="NCBIfam" id="TIGR01416">
    <property type="entry name" value="Rieske_proteo"/>
    <property type="match status" value="1"/>
</dbReference>
<comment type="function">
    <text evidence="1">Component of the ubiquinol-cytochrome c reductase complex (complex III or cytochrome b-c1 complex), which is a respiratory chain that generates an electrochemical potential coupled to ATP synthesis.</text>
</comment>
<evidence type="ECO:0000259" key="22">
    <source>
        <dbReference type="PROSITE" id="PS51296"/>
    </source>
</evidence>
<dbReference type="CDD" id="cd03470">
    <property type="entry name" value="Rieske_cytochrome_bc1"/>
    <property type="match status" value="1"/>
</dbReference>
<keyword evidence="18" id="KW-1015">Disulfide bond</keyword>
<dbReference type="GO" id="GO:0051537">
    <property type="term" value="F:2 iron, 2 sulfur cluster binding"/>
    <property type="evidence" value="ECO:0007669"/>
    <property type="project" value="UniProtKB-KW"/>
</dbReference>
<comment type="catalytic activity">
    <reaction evidence="19 20">
        <text>a quinol + 2 Fe(III)-[cytochrome c](out) = a quinone + 2 Fe(II)-[cytochrome c](out) + 2 H(+)(out)</text>
        <dbReference type="Rhea" id="RHEA:11484"/>
        <dbReference type="Rhea" id="RHEA-COMP:10350"/>
        <dbReference type="Rhea" id="RHEA-COMP:14399"/>
        <dbReference type="ChEBI" id="CHEBI:15378"/>
        <dbReference type="ChEBI" id="CHEBI:24646"/>
        <dbReference type="ChEBI" id="CHEBI:29033"/>
        <dbReference type="ChEBI" id="CHEBI:29034"/>
        <dbReference type="ChEBI" id="CHEBI:132124"/>
        <dbReference type="EC" id="7.1.1.8"/>
    </reaction>
</comment>
<evidence type="ECO:0000256" key="9">
    <source>
        <dbReference type="ARBA" id="ARBA00022692"/>
    </source>
</evidence>
<keyword evidence="8" id="KW-1003">Cell membrane</keyword>
<evidence type="ECO:0000256" key="6">
    <source>
        <dbReference type="ARBA" id="ARBA00019816"/>
    </source>
</evidence>
<evidence type="ECO:0000256" key="12">
    <source>
        <dbReference type="ARBA" id="ARBA00022967"/>
    </source>
</evidence>
<keyword evidence="14" id="KW-1133">Transmembrane helix</keyword>
<keyword evidence="15" id="KW-0408">Iron</keyword>
<comment type="caution">
    <text evidence="23">The sequence shown here is derived from an EMBL/GenBank/DDBJ whole genome shotgun (WGS) entry which is preliminary data.</text>
</comment>
<dbReference type="GO" id="GO:0008121">
    <property type="term" value="F:quinol-cytochrome-c reductase activity"/>
    <property type="evidence" value="ECO:0007669"/>
    <property type="project" value="UniProtKB-EC"/>
</dbReference>
<dbReference type="GO" id="GO:0005886">
    <property type="term" value="C:plasma membrane"/>
    <property type="evidence" value="ECO:0007669"/>
    <property type="project" value="UniProtKB-SubCell"/>
</dbReference>
<keyword evidence="13 20" id="KW-0249">Electron transport</keyword>
<dbReference type="Gene3D" id="1.20.5.510">
    <property type="entry name" value="Single helix bin"/>
    <property type="match status" value="1"/>
</dbReference>
<comment type="miscellaneous">
    <text evidence="20">The Rieske protein is a high potential 2Fe-2S protein.</text>
</comment>
<keyword evidence="10" id="KW-0001">2Fe-2S</keyword>
<evidence type="ECO:0000256" key="13">
    <source>
        <dbReference type="ARBA" id="ARBA00022982"/>
    </source>
</evidence>